<proteinExistence type="predicted"/>
<organism evidence="2 3">
    <name type="scientific">Rhizophagus irregularis</name>
    <dbReference type="NCBI Taxonomy" id="588596"/>
    <lineage>
        <taxon>Eukaryota</taxon>
        <taxon>Fungi</taxon>
        <taxon>Fungi incertae sedis</taxon>
        <taxon>Mucoromycota</taxon>
        <taxon>Glomeromycotina</taxon>
        <taxon>Glomeromycetes</taxon>
        <taxon>Glomerales</taxon>
        <taxon>Glomeraceae</taxon>
        <taxon>Rhizophagus</taxon>
    </lineage>
</organism>
<dbReference type="Proteomes" id="UP000684084">
    <property type="component" value="Unassembled WGS sequence"/>
</dbReference>
<accession>A0A916EMM3</accession>
<feature type="region of interest" description="Disordered" evidence="1">
    <location>
        <begin position="1"/>
        <end position="97"/>
    </location>
</feature>
<dbReference type="OrthoDB" id="2438704at2759"/>
<evidence type="ECO:0000313" key="3">
    <source>
        <dbReference type="Proteomes" id="UP000684084"/>
    </source>
</evidence>
<comment type="caution">
    <text evidence="2">The sequence shown here is derived from an EMBL/GenBank/DDBJ whole genome shotgun (WGS) entry which is preliminary data.</text>
</comment>
<feature type="compositionally biased region" description="Acidic residues" evidence="1">
    <location>
        <begin position="73"/>
        <end position="88"/>
    </location>
</feature>
<sequence length="287" mass="33128">MTTKRKLPNKSSDDNQEMEVEGGSKRKQITKKRRDIDIEKANQLMKKSKNSNKEAAESADKEVIIVNEKRSNDDDDDDDDNDDDDESKTEDHKKPEVFQSKSNLEIVAWLVDHPEILRLALEMNNTDVAISSSSKITDDKIRLWDESVKCLFLRARSPRGEVFDELITKIFKIKIHSNEAKSYLEKTRKFFIDFRNKFNQIILTSVEEFKEIRKNRASTGSLSQKELIDYELTRNGGFNTLVDFVRETFKVSWNGKNLSAVKELDNMTKKLTIPSRSGNKIVDSLSL</sequence>
<dbReference type="VEuPathDB" id="FungiDB:RhiirFUN_005798"/>
<reference evidence="2" key="1">
    <citation type="submission" date="2020-05" db="EMBL/GenBank/DDBJ databases">
        <authorList>
            <person name="Rincon C."/>
            <person name="Sanders R I."/>
            <person name="Robbins C."/>
            <person name="Chaturvedi A."/>
        </authorList>
    </citation>
    <scope>NUCLEOTIDE SEQUENCE</scope>
    <source>
        <strain evidence="2">CHB12</strain>
    </source>
</reference>
<dbReference type="AlphaFoldDB" id="A0A916EMM3"/>
<gene>
    <name evidence="2" type="ORF">CHRIB12_LOCUS23851</name>
</gene>
<name>A0A916EMM3_9GLOM</name>
<protein>
    <submittedName>
        <fullName evidence="2">Uncharacterized protein</fullName>
    </submittedName>
</protein>
<evidence type="ECO:0000313" key="2">
    <source>
        <dbReference type="EMBL" id="CAB5395457.1"/>
    </source>
</evidence>
<feature type="compositionally biased region" description="Basic and acidic residues" evidence="1">
    <location>
        <begin position="51"/>
        <end position="72"/>
    </location>
</feature>
<evidence type="ECO:0000256" key="1">
    <source>
        <dbReference type="SAM" id="MobiDB-lite"/>
    </source>
</evidence>
<dbReference type="EMBL" id="CAGKOT010000099">
    <property type="protein sequence ID" value="CAB5395457.1"/>
    <property type="molecule type" value="Genomic_DNA"/>
</dbReference>